<dbReference type="PANTHER" id="PTHR35936:SF17">
    <property type="entry name" value="ARGININE-BINDING EXTRACELLULAR PROTEIN ARTP"/>
    <property type="match status" value="1"/>
</dbReference>
<feature type="chain" id="PRO_5022915383" evidence="5">
    <location>
        <begin position="23"/>
        <end position="265"/>
    </location>
</feature>
<organism evidence="8 9">
    <name type="scientific">Oceanispirochaeta crateris</name>
    <dbReference type="NCBI Taxonomy" id="2518645"/>
    <lineage>
        <taxon>Bacteria</taxon>
        <taxon>Pseudomonadati</taxon>
        <taxon>Spirochaetota</taxon>
        <taxon>Spirochaetia</taxon>
        <taxon>Spirochaetales</taxon>
        <taxon>Spirochaetaceae</taxon>
        <taxon>Oceanispirochaeta</taxon>
    </lineage>
</organism>
<dbReference type="Proteomes" id="UP000324209">
    <property type="component" value="Chromosome"/>
</dbReference>
<evidence type="ECO:0000256" key="5">
    <source>
        <dbReference type="SAM" id="SignalP"/>
    </source>
</evidence>
<dbReference type="GO" id="GO:0015276">
    <property type="term" value="F:ligand-gated monoatomic ion channel activity"/>
    <property type="evidence" value="ECO:0007669"/>
    <property type="project" value="InterPro"/>
</dbReference>
<reference evidence="8 9" key="1">
    <citation type="submission" date="2019-02" db="EMBL/GenBank/DDBJ databases">
        <title>Complete Genome Sequence and Methylome Analysis of free living Spirochaetas.</title>
        <authorList>
            <person name="Fomenkov A."/>
            <person name="Dubinina G."/>
            <person name="Leshcheva N."/>
            <person name="Mikheeva N."/>
            <person name="Grabovich M."/>
            <person name="Vincze T."/>
            <person name="Roberts R.J."/>
        </authorList>
    </citation>
    <scope>NUCLEOTIDE SEQUENCE [LARGE SCALE GENOMIC DNA]</scope>
    <source>
        <strain evidence="8 9">K2</strain>
    </source>
</reference>
<evidence type="ECO:0000256" key="4">
    <source>
        <dbReference type="RuleBase" id="RU003744"/>
    </source>
</evidence>
<sequence length="265" mass="29135">MLRKNILLILLAMILSTASVFANGGTEEMSELSRLEEIQESGKLVLATGNYIPFEFLDEETNEMVGYDIDLMRLMADKLGVELEVVDMDFTSLIPSLQAGKADVVCAAMYIKPAREEVVDFATPYMETGMVLVVPSDNETIKSTDDLTGLRVGAKMGATSEAVLQDLLDEGADFEIVSYNETVDYMLDLQTGRIDAAVNDLLNQLEFNKTIDGLKIVGEPFTSAKLGIAVKEGDAELLAFINKNLEEFSADGTMDEIYDRWIIGN</sequence>
<dbReference type="RefSeq" id="WP_149487554.1">
    <property type="nucleotide sequence ID" value="NZ_CP036150.1"/>
</dbReference>
<dbReference type="AlphaFoldDB" id="A0A5C1QR76"/>
<dbReference type="SUPFAM" id="SSF53850">
    <property type="entry name" value="Periplasmic binding protein-like II"/>
    <property type="match status" value="1"/>
</dbReference>
<keyword evidence="9" id="KW-1185">Reference proteome</keyword>
<protein>
    <submittedName>
        <fullName evidence="8">Transporter substrate-binding domain-containing protein</fullName>
    </submittedName>
</protein>
<dbReference type="InterPro" id="IPR001320">
    <property type="entry name" value="Iontro_rcpt_C"/>
</dbReference>
<dbReference type="KEGG" id="ock:EXM22_16370"/>
<dbReference type="InterPro" id="IPR001638">
    <property type="entry name" value="Solute-binding_3/MltF_N"/>
</dbReference>
<feature type="domain" description="Solute-binding protein family 3/N-terminal" evidence="6">
    <location>
        <begin position="43"/>
        <end position="265"/>
    </location>
</feature>
<keyword evidence="3 5" id="KW-0732">Signal</keyword>
<dbReference type="GO" id="GO:0030313">
    <property type="term" value="C:cell envelope"/>
    <property type="evidence" value="ECO:0007669"/>
    <property type="project" value="UniProtKB-SubCell"/>
</dbReference>
<name>A0A5C1QR76_9SPIO</name>
<evidence type="ECO:0000256" key="1">
    <source>
        <dbReference type="ARBA" id="ARBA00004196"/>
    </source>
</evidence>
<gene>
    <name evidence="8" type="ORF">EXM22_16370</name>
</gene>
<dbReference type="Gene3D" id="3.40.190.10">
    <property type="entry name" value="Periplasmic binding protein-like II"/>
    <property type="match status" value="2"/>
</dbReference>
<dbReference type="GO" id="GO:0016020">
    <property type="term" value="C:membrane"/>
    <property type="evidence" value="ECO:0007669"/>
    <property type="project" value="InterPro"/>
</dbReference>
<comment type="subcellular location">
    <subcellularLocation>
        <location evidence="1">Cell envelope</location>
    </subcellularLocation>
</comment>
<evidence type="ECO:0000256" key="2">
    <source>
        <dbReference type="ARBA" id="ARBA00010333"/>
    </source>
</evidence>
<feature type="signal peptide" evidence="5">
    <location>
        <begin position="1"/>
        <end position="22"/>
    </location>
</feature>
<feature type="domain" description="Ionotropic glutamate receptor C-terminal" evidence="7">
    <location>
        <begin position="43"/>
        <end position="264"/>
    </location>
</feature>
<evidence type="ECO:0000256" key="3">
    <source>
        <dbReference type="ARBA" id="ARBA00022729"/>
    </source>
</evidence>
<dbReference type="PANTHER" id="PTHR35936">
    <property type="entry name" value="MEMBRANE-BOUND LYTIC MUREIN TRANSGLYCOSYLASE F"/>
    <property type="match status" value="1"/>
</dbReference>
<proteinExistence type="inferred from homology"/>
<evidence type="ECO:0000313" key="9">
    <source>
        <dbReference type="Proteomes" id="UP000324209"/>
    </source>
</evidence>
<accession>A0A5C1QR76</accession>
<dbReference type="EMBL" id="CP036150">
    <property type="protein sequence ID" value="QEN09480.1"/>
    <property type="molecule type" value="Genomic_DNA"/>
</dbReference>
<dbReference type="Pfam" id="PF00497">
    <property type="entry name" value="SBP_bac_3"/>
    <property type="match status" value="1"/>
</dbReference>
<evidence type="ECO:0000259" key="6">
    <source>
        <dbReference type="SMART" id="SM00062"/>
    </source>
</evidence>
<evidence type="ECO:0000259" key="7">
    <source>
        <dbReference type="SMART" id="SM00079"/>
    </source>
</evidence>
<comment type="similarity">
    <text evidence="2 4">Belongs to the bacterial solute-binding protein 3 family.</text>
</comment>
<dbReference type="SMART" id="SM00062">
    <property type="entry name" value="PBPb"/>
    <property type="match status" value="1"/>
</dbReference>
<evidence type="ECO:0000313" key="8">
    <source>
        <dbReference type="EMBL" id="QEN09480.1"/>
    </source>
</evidence>
<dbReference type="PROSITE" id="PS01039">
    <property type="entry name" value="SBP_BACTERIAL_3"/>
    <property type="match status" value="1"/>
</dbReference>
<dbReference type="InterPro" id="IPR018313">
    <property type="entry name" value="SBP_3_CS"/>
</dbReference>
<dbReference type="OrthoDB" id="9775197at2"/>
<dbReference type="SMART" id="SM00079">
    <property type="entry name" value="PBPe"/>
    <property type="match status" value="1"/>
</dbReference>